<gene>
    <name evidence="2" type="ORF">METZ01_LOCUS453791</name>
</gene>
<dbReference type="EMBL" id="UINC01187949">
    <property type="protein sequence ID" value="SVE00937.1"/>
    <property type="molecule type" value="Genomic_DNA"/>
</dbReference>
<dbReference type="Gene3D" id="1.10.1740.10">
    <property type="match status" value="1"/>
</dbReference>
<proteinExistence type="predicted"/>
<dbReference type="PANTHER" id="PTHR30525">
    <property type="entry name" value="1-DEOXY-D-XYLULOSE 5-PHOSPHATE REDUCTOISOMERASE"/>
    <property type="match status" value="1"/>
</dbReference>
<feature type="non-terminal residue" evidence="2">
    <location>
        <position position="1"/>
    </location>
</feature>
<feature type="domain" description="DXP reductoisomerase C-terminal" evidence="1">
    <location>
        <begin position="39"/>
        <end position="156"/>
    </location>
</feature>
<dbReference type="SUPFAM" id="SSF69055">
    <property type="entry name" value="1-deoxy-D-xylulose-5-phosphate reductoisomerase, C-terminal domain"/>
    <property type="match status" value="1"/>
</dbReference>
<accession>A0A382ZZE9</accession>
<dbReference type="GO" id="GO:0070402">
    <property type="term" value="F:NADPH binding"/>
    <property type="evidence" value="ECO:0007669"/>
    <property type="project" value="TreeGrafter"/>
</dbReference>
<sequence>IEAHYLFDIGWEDIEVVVHPQSLIHSMVEFVDGSIKAHMGKPDMRMPIQYSLLYPQRKSNIELSRLDLLDIGEFSFKELDLDRYPCFVLGLEYGKKGATWPAVLSGADDMAVNLFLSGKLNYTEIAEVIREATKMHQPVSNPDVYQALEASNWAKQQVANLVK</sequence>
<dbReference type="InterPro" id="IPR036169">
    <property type="entry name" value="DXPR_C_sf"/>
</dbReference>
<dbReference type="PANTHER" id="PTHR30525:SF0">
    <property type="entry name" value="1-DEOXY-D-XYLULOSE 5-PHOSPHATE REDUCTOISOMERASE, CHLOROPLASTIC"/>
    <property type="match status" value="1"/>
</dbReference>
<dbReference type="SUPFAM" id="SSF55347">
    <property type="entry name" value="Glyceraldehyde-3-phosphate dehydrogenase-like, C-terminal domain"/>
    <property type="match status" value="1"/>
</dbReference>
<dbReference type="GO" id="GO:0030145">
    <property type="term" value="F:manganese ion binding"/>
    <property type="evidence" value="ECO:0007669"/>
    <property type="project" value="TreeGrafter"/>
</dbReference>
<dbReference type="InterPro" id="IPR026877">
    <property type="entry name" value="DXPR_C"/>
</dbReference>
<reference evidence="2" key="1">
    <citation type="submission" date="2018-05" db="EMBL/GenBank/DDBJ databases">
        <authorList>
            <person name="Lanie J.A."/>
            <person name="Ng W.-L."/>
            <person name="Kazmierczak K.M."/>
            <person name="Andrzejewski T.M."/>
            <person name="Davidsen T.M."/>
            <person name="Wayne K.J."/>
            <person name="Tettelin H."/>
            <person name="Glass J.I."/>
            <person name="Rusch D."/>
            <person name="Podicherti R."/>
            <person name="Tsui H.-C.T."/>
            <person name="Winkler M.E."/>
        </authorList>
    </citation>
    <scope>NUCLEOTIDE SEQUENCE</scope>
</reference>
<dbReference type="GO" id="GO:0051484">
    <property type="term" value="P:isopentenyl diphosphate biosynthetic process, methylerythritol 4-phosphate pathway involved in terpenoid biosynthetic process"/>
    <property type="evidence" value="ECO:0007669"/>
    <property type="project" value="TreeGrafter"/>
</dbReference>
<evidence type="ECO:0000313" key="2">
    <source>
        <dbReference type="EMBL" id="SVE00937.1"/>
    </source>
</evidence>
<protein>
    <recommendedName>
        <fullName evidence="1">DXP reductoisomerase C-terminal domain-containing protein</fullName>
    </recommendedName>
</protein>
<organism evidence="2">
    <name type="scientific">marine metagenome</name>
    <dbReference type="NCBI Taxonomy" id="408172"/>
    <lineage>
        <taxon>unclassified sequences</taxon>
        <taxon>metagenomes</taxon>
        <taxon>ecological metagenomes</taxon>
    </lineage>
</organism>
<dbReference type="Pfam" id="PF13288">
    <property type="entry name" value="DXPR_C"/>
    <property type="match status" value="1"/>
</dbReference>
<dbReference type="InterPro" id="IPR003821">
    <property type="entry name" value="DXP_reductoisomerase"/>
</dbReference>
<dbReference type="AlphaFoldDB" id="A0A382ZZE9"/>
<dbReference type="GO" id="GO:0030604">
    <property type="term" value="F:1-deoxy-D-xylulose-5-phosphate reductoisomerase activity"/>
    <property type="evidence" value="ECO:0007669"/>
    <property type="project" value="InterPro"/>
</dbReference>
<evidence type="ECO:0000259" key="1">
    <source>
        <dbReference type="Pfam" id="PF13288"/>
    </source>
</evidence>
<name>A0A382ZZE9_9ZZZZ</name>